<keyword evidence="3 5" id="KW-1133">Transmembrane helix</keyword>
<comment type="subcellular location">
    <subcellularLocation>
        <location evidence="1">Membrane</location>
        <topology evidence="1">Multi-pass membrane protein</topology>
    </subcellularLocation>
</comment>
<feature type="transmembrane region" description="Helical" evidence="5">
    <location>
        <begin position="55"/>
        <end position="74"/>
    </location>
</feature>
<dbReference type="InterPro" id="IPR032808">
    <property type="entry name" value="DoxX"/>
</dbReference>
<dbReference type="OrthoDB" id="9810206at2"/>
<reference evidence="6 7" key="1">
    <citation type="submission" date="2018-05" db="EMBL/GenBank/DDBJ databases">
        <title>Genomic Encyclopedia of Type Strains, Phase IV (KMG-IV): sequencing the most valuable type-strain genomes for metagenomic binning, comparative biology and taxonomic classification.</title>
        <authorList>
            <person name="Goeker M."/>
        </authorList>
    </citation>
    <scope>NUCLEOTIDE SEQUENCE [LARGE SCALE GENOMIC DNA]</scope>
    <source>
        <strain evidence="6 7">DSM 16791</strain>
    </source>
</reference>
<gene>
    <name evidence="6" type="ORF">DFR52_1011008</name>
</gene>
<name>A0A317PS72_9HYPH</name>
<protein>
    <submittedName>
        <fullName evidence="6">Putative oxidoreductase</fullName>
    </submittedName>
</protein>
<dbReference type="GO" id="GO:0016020">
    <property type="term" value="C:membrane"/>
    <property type="evidence" value="ECO:0007669"/>
    <property type="project" value="UniProtKB-SubCell"/>
</dbReference>
<evidence type="ECO:0000256" key="4">
    <source>
        <dbReference type="ARBA" id="ARBA00023136"/>
    </source>
</evidence>
<feature type="transmembrane region" description="Helical" evidence="5">
    <location>
        <begin position="20"/>
        <end position="43"/>
    </location>
</feature>
<dbReference type="RefSeq" id="WP_110030758.1">
    <property type="nucleotide sequence ID" value="NZ_QGTR01000001.1"/>
</dbReference>
<keyword evidence="4 5" id="KW-0472">Membrane</keyword>
<evidence type="ECO:0000256" key="1">
    <source>
        <dbReference type="ARBA" id="ARBA00004141"/>
    </source>
</evidence>
<proteinExistence type="predicted"/>
<feature type="transmembrane region" description="Helical" evidence="5">
    <location>
        <begin position="80"/>
        <end position="102"/>
    </location>
</feature>
<evidence type="ECO:0000256" key="5">
    <source>
        <dbReference type="SAM" id="Phobius"/>
    </source>
</evidence>
<evidence type="ECO:0000256" key="2">
    <source>
        <dbReference type="ARBA" id="ARBA00022692"/>
    </source>
</evidence>
<sequence>MTRPPATGPDGNGATMVATARLAFGGFFVGSAVLKLMATATMVKMLGSAGFAHPLPWVWFAAASQFAGGMALIANRLVRWAAIGLIVYVTLVNVILHGFWNLSGDAASIQFQLFSKNLGIIAGLMGIGGAAGTWGMTRKEVHYA</sequence>
<evidence type="ECO:0000256" key="3">
    <source>
        <dbReference type="ARBA" id="ARBA00022989"/>
    </source>
</evidence>
<dbReference type="Proteomes" id="UP000246352">
    <property type="component" value="Unassembled WGS sequence"/>
</dbReference>
<dbReference type="AlphaFoldDB" id="A0A317PS72"/>
<evidence type="ECO:0000313" key="7">
    <source>
        <dbReference type="Proteomes" id="UP000246352"/>
    </source>
</evidence>
<dbReference type="EMBL" id="QGTR01000001">
    <property type="protein sequence ID" value="PWW04313.1"/>
    <property type="molecule type" value="Genomic_DNA"/>
</dbReference>
<accession>A0A317PS72</accession>
<dbReference type="Pfam" id="PF07681">
    <property type="entry name" value="DoxX"/>
    <property type="match status" value="1"/>
</dbReference>
<keyword evidence="2 5" id="KW-0812">Transmembrane</keyword>
<feature type="transmembrane region" description="Helical" evidence="5">
    <location>
        <begin position="114"/>
        <end position="136"/>
    </location>
</feature>
<evidence type="ECO:0000313" key="6">
    <source>
        <dbReference type="EMBL" id="PWW04313.1"/>
    </source>
</evidence>
<organism evidence="6 7">
    <name type="scientific">Hoeflea marina</name>
    <dbReference type="NCBI Taxonomy" id="274592"/>
    <lineage>
        <taxon>Bacteria</taxon>
        <taxon>Pseudomonadati</taxon>
        <taxon>Pseudomonadota</taxon>
        <taxon>Alphaproteobacteria</taxon>
        <taxon>Hyphomicrobiales</taxon>
        <taxon>Rhizobiaceae</taxon>
        <taxon>Hoeflea</taxon>
    </lineage>
</organism>
<comment type="caution">
    <text evidence="6">The sequence shown here is derived from an EMBL/GenBank/DDBJ whole genome shotgun (WGS) entry which is preliminary data.</text>
</comment>
<keyword evidence="7" id="KW-1185">Reference proteome</keyword>